<gene>
    <name evidence="8" type="ORF">AMTR_s00078p00120410</name>
</gene>
<dbReference type="KEGG" id="atr:18431964"/>
<dbReference type="OrthoDB" id="271433at2759"/>
<dbReference type="Gene3D" id="2.60.120.10">
    <property type="entry name" value="Jelly Rolls"/>
    <property type="match status" value="1"/>
</dbReference>
<dbReference type="HOGENOM" id="CLU_061320_4_1_1"/>
<dbReference type="GO" id="GO:0017172">
    <property type="term" value="F:cysteine dioxygenase activity"/>
    <property type="evidence" value="ECO:0007669"/>
    <property type="project" value="UniProtKB-EC"/>
</dbReference>
<reference evidence="9" key="1">
    <citation type="journal article" date="2013" name="Science">
        <title>The Amborella genome and the evolution of flowering plants.</title>
        <authorList>
            <consortium name="Amborella Genome Project"/>
        </authorList>
    </citation>
    <scope>NUCLEOTIDE SEQUENCE [LARGE SCALE GENOMIC DNA]</scope>
</reference>
<evidence type="ECO:0000256" key="3">
    <source>
        <dbReference type="ARBA" id="ARBA00013133"/>
    </source>
</evidence>
<dbReference type="OMA" id="DWADNIL"/>
<proteinExistence type="inferred from homology"/>
<keyword evidence="5" id="KW-0560">Oxidoreductase</keyword>
<evidence type="ECO:0000256" key="5">
    <source>
        <dbReference type="ARBA" id="ARBA00023002"/>
    </source>
</evidence>
<comment type="catalytic activity">
    <reaction evidence="7">
        <text>L-cysteine + O2 = 3-sulfino-L-alanine + H(+)</text>
        <dbReference type="Rhea" id="RHEA:20441"/>
        <dbReference type="ChEBI" id="CHEBI:15378"/>
        <dbReference type="ChEBI" id="CHEBI:15379"/>
        <dbReference type="ChEBI" id="CHEBI:35235"/>
        <dbReference type="ChEBI" id="CHEBI:61085"/>
        <dbReference type="EC" id="1.13.11.20"/>
    </reaction>
    <physiologicalReaction direction="left-to-right" evidence="7">
        <dbReference type="Rhea" id="RHEA:20442"/>
    </physiologicalReaction>
</comment>
<dbReference type="EMBL" id="KI394330">
    <property type="protein sequence ID" value="ERN03813.1"/>
    <property type="molecule type" value="Genomic_DNA"/>
</dbReference>
<evidence type="ECO:0000256" key="1">
    <source>
        <dbReference type="ARBA" id="ARBA00001954"/>
    </source>
</evidence>
<dbReference type="InterPro" id="IPR014710">
    <property type="entry name" value="RmlC-like_jellyroll"/>
</dbReference>
<keyword evidence="9" id="KW-1185">Reference proteome</keyword>
<organism evidence="8 9">
    <name type="scientific">Amborella trichopoda</name>
    <dbReference type="NCBI Taxonomy" id="13333"/>
    <lineage>
        <taxon>Eukaryota</taxon>
        <taxon>Viridiplantae</taxon>
        <taxon>Streptophyta</taxon>
        <taxon>Embryophyta</taxon>
        <taxon>Tracheophyta</taxon>
        <taxon>Spermatophyta</taxon>
        <taxon>Magnoliopsida</taxon>
        <taxon>Amborellales</taxon>
        <taxon>Amborellaceae</taxon>
        <taxon>Amborella</taxon>
    </lineage>
</organism>
<dbReference type="CDD" id="cd20289">
    <property type="entry name" value="cupin_ADO"/>
    <property type="match status" value="1"/>
</dbReference>
<keyword evidence="6" id="KW-0408">Iron</keyword>
<sequence length="273" mass="30328">MRIEIDKRGNSFCDFGPEKKAKKTRRKHKKAMPTAVQRLFEICNDVFAGAGSVPSPPQVERLQSVLDSMKPSDVGLNELMPYFEAEKNEGYPPITYLHVYECDNFSIGIFCLPPSGVIPLHNHPNMTVFSKLLFGSMHIKSFDWAPPPFDAVWPAKAKAETTSSVRLAKVKVDSDFNAPCKTSILYPTSGGNMHTFHAQTACAVLDVFGPPYNDSKGRHCTYFHEFPYPSFSGDAVSVQENGGEYAWLEEIERPGSLKVVGAEYEGPKIVDTL</sequence>
<evidence type="ECO:0000256" key="6">
    <source>
        <dbReference type="ARBA" id="ARBA00023004"/>
    </source>
</evidence>
<keyword evidence="4" id="KW-0479">Metal-binding</keyword>
<dbReference type="AlphaFoldDB" id="W1P7B7"/>
<accession>W1P7B7</accession>
<dbReference type="Pfam" id="PF07847">
    <property type="entry name" value="PCO_ADO"/>
    <property type="match status" value="1"/>
</dbReference>
<evidence type="ECO:0000313" key="9">
    <source>
        <dbReference type="Proteomes" id="UP000017836"/>
    </source>
</evidence>
<evidence type="ECO:0000256" key="2">
    <source>
        <dbReference type="ARBA" id="ARBA00006622"/>
    </source>
</evidence>
<comment type="similarity">
    <text evidence="2">Belongs to the cysteine dioxygenase family.</text>
</comment>
<dbReference type="InterPro" id="IPR012864">
    <property type="entry name" value="PCO/ADO"/>
</dbReference>
<protein>
    <recommendedName>
        <fullName evidence="3">cysteine dioxygenase</fullName>
        <ecNumber evidence="3">1.13.11.20</ecNumber>
    </recommendedName>
</protein>
<name>W1P7B7_AMBTC</name>
<dbReference type="PANTHER" id="PTHR22966">
    <property type="entry name" value="2-AMINOETHANETHIOL DIOXYGENASE"/>
    <property type="match status" value="1"/>
</dbReference>
<dbReference type="EC" id="1.13.11.20" evidence="3"/>
<dbReference type="Gramene" id="ERN03813">
    <property type="protein sequence ID" value="ERN03813"/>
    <property type="gene ID" value="AMTR_s00078p00120410"/>
</dbReference>
<evidence type="ECO:0000256" key="7">
    <source>
        <dbReference type="ARBA" id="ARBA00024284"/>
    </source>
</evidence>
<dbReference type="GO" id="GO:0070483">
    <property type="term" value="P:detection of hypoxia"/>
    <property type="evidence" value="ECO:0007669"/>
    <property type="project" value="UniProtKB-ARBA"/>
</dbReference>
<dbReference type="PANTHER" id="PTHR22966:SF1">
    <property type="entry name" value="PLANT CYSTEINE OXIDASE 1"/>
    <property type="match status" value="1"/>
</dbReference>
<dbReference type="InterPro" id="IPR011051">
    <property type="entry name" value="RmlC_Cupin_sf"/>
</dbReference>
<comment type="cofactor">
    <cofactor evidence="1">
        <name>Fe(2+)</name>
        <dbReference type="ChEBI" id="CHEBI:29033"/>
    </cofactor>
</comment>
<dbReference type="STRING" id="13333.W1P7B7"/>
<evidence type="ECO:0000256" key="4">
    <source>
        <dbReference type="ARBA" id="ARBA00022723"/>
    </source>
</evidence>
<dbReference type="Proteomes" id="UP000017836">
    <property type="component" value="Unassembled WGS sequence"/>
</dbReference>
<evidence type="ECO:0000313" key="8">
    <source>
        <dbReference type="EMBL" id="ERN03813.1"/>
    </source>
</evidence>
<dbReference type="SUPFAM" id="SSF51182">
    <property type="entry name" value="RmlC-like cupins"/>
    <property type="match status" value="1"/>
</dbReference>
<dbReference type="GO" id="GO:0046872">
    <property type="term" value="F:metal ion binding"/>
    <property type="evidence" value="ECO:0007669"/>
    <property type="project" value="UniProtKB-KW"/>
</dbReference>
<dbReference type="eggNOG" id="KOG4281">
    <property type="taxonomic scope" value="Eukaryota"/>
</dbReference>